<dbReference type="PATRIC" id="fig|1423777.3.peg.740"/>
<dbReference type="AlphaFoldDB" id="A0A0R1MKU0"/>
<dbReference type="Pfam" id="PF06115">
    <property type="entry name" value="DUF956"/>
    <property type="match status" value="1"/>
</dbReference>
<comment type="caution">
    <text evidence="1">The sequence shown here is derived from an EMBL/GenBank/DDBJ whole genome shotgun (WGS) entry which is preliminary data.</text>
</comment>
<gene>
    <name evidence="1" type="ORF">FD46_GL000719</name>
</gene>
<dbReference type="STRING" id="1423777.FD46_GL000719"/>
<dbReference type="EMBL" id="AZEH01000020">
    <property type="protein sequence ID" value="KRL05954.1"/>
    <property type="molecule type" value="Genomic_DNA"/>
</dbReference>
<evidence type="ECO:0000313" key="2">
    <source>
        <dbReference type="Proteomes" id="UP000051686"/>
    </source>
</evidence>
<sequence>MYLIGKGGRMTVVQSINSKVDLAIDATSFMGLADYGKIMIGNKGFEFYNSHDLNKYIQIPWDEVDYVVASVMFKGHWIPRYAIRTKKNGMYTFASKDPKKVLRAMRKYVESDHMVRSLTFFQVIKRGLKGRFKKKK</sequence>
<reference evidence="1 2" key="1">
    <citation type="journal article" date="2015" name="Genome Announc.">
        <title>Expanding the biotechnology potential of lactobacilli through comparative genomics of 213 strains and associated genera.</title>
        <authorList>
            <person name="Sun Z."/>
            <person name="Harris H.M."/>
            <person name="McCann A."/>
            <person name="Guo C."/>
            <person name="Argimon S."/>
            <person name="Zhang W."/>
            <person name="Yang X."/>
            <person name="Jeffery I.B."/>
            <person name="Cooney J.C."/>
            <person name="Kagawa T.F."/>
            <person name="Liu W."/>
            <person name="Song Y."/>
            <person name="Salvetti E."/>
            <person name="Wrobel A."/>
            <person name="Rasinkangas P."/>
            <person name="Parkhill J."/>
            <person name="Rea M.C."/>
            <person name="O'Sullivan O."/>
            <person name="Ritari J."/>
            <person name="Douillard F.P."/>
            <person name="Paul Ross R."/>
            <person name="Yang R."/>
            <person name="Briner A.E."/>
            <person name="Felis G.E."/>
            <person name="de Vos W.M."/>
            <person name="Barrangou R."/>
            <person name="Klaenhammer T.R."/>
            <person name="Caufield P.W."/>
            <person name="Cui Y."/>
            <person name="Zhang H."/>
            <person name="O'Toole P.W."/>
        </authorList>
    </citation>
    <scope>NUCLEOTIDE SEQUENCE [LARGE SCALE GENOMIC DNA]</scope>
    <source>
        <strain evidence="1 2">DSM 19972</strain>
    </source>
</reference>
<accession>A0A0R1MKU0</accession>
<name>A0A0R1MKU0_9LACO</name>
<protein>
    <submittedName>
        <fullName evidence="1">Regulator of the mannose operon</fullName>
    </submittedName>
</protein>
<dbReference type="InterPro" id="IPR010360">
    <property type="entry name" value="DUF956"/>
</dbReference>
<proteinExistence type="predicted"/>
<evidence type="ECO:0000313" key="1">
    <source>
        <dbReference type="EMBL" id="KRL05954.1"/>
    </source>
</evidence>
<dbReference type="PIRSF" id="PIRSF021265">
    <property type="entry name" value="DUF956"/>
    <property type="match status" value="1"/>
</dbReference>
<keyword evidence="2" id="KW-1185">Reference proteome</keyword>
<dbReference type="Proteomes" id="UP000051686">
    <property type="component" value="Unassembled WGS sequence"/>
</dbReference>
<organism evidence="1 2">
    <name type="scientific">Liquorilactobacillus oeni DSM 19972</name>
    <dbReference type="NCBI Taxonomy" id="1423777"/>
    <lineage>
        <taxon>Bacteria</taxon>
        <taxon>Bacillati</taxon>
        <taxon>Bacillota</taxon>
        <taxon>Bacilli</taxon>
        <taxon>Lactobacillales</taxon>
        <taxon>Lactobacillaceae</taxon>
        <taxon>Liquorilactobacillus</taxon>
    </lineage>
</organism>